<feature type="transmembrane region" description="Helical" evidence="5">
    <location>
        <begin position="12"/>
        <end position="31"/>
    </location>
</feature>
<accession>A0A8H3YM80</accession>
<sequence>MSQSTAVQNIIYAWGLALLPHALKLFILLSGGHKWDNRKGRHNMSDPKTIRAPPNIIARAQRADAAHQNGLESFPLFAVATGAALWAGVEGEEVLWLQGVYLGLRNSDCIVIGRNQNPWLETNLNLVAGFAPTTAHGNKHLNSVPLIRRRSGGGTVFHDLGNVNWSVICDLNDFTRDKHAEMVVRALRTIGVNRARVNERHDIVLDQGIEESQVDPDDTHITPFTNAPAKTAPLKVSGSAYKLARNRALHHGTALLQSPNLDKIPLYLRSPLKPFISAKGVESVSSPVGNIGIPPPQFQHIVRQQFKQMYGGSSITRLAYTGSGSGHPLAIPDLHHGVEEMKSNDWKFLQTPQFDISSQPFDDQGSPGTPLKISLNVKHGLIQSVDLGAARVEQASAIAKLLESQELRRAQFGKLMRGQDLDEEVAFLAGLIPIGSRP</sequence>
<reference evidence="7 8" key="1">
    <citation type="submission" date="2019-11" db="EMBL/GenBank/DDBJ databases">
        <title>Venturia inaequalis Genome Resource.</title>
        <authorList>
            <person name="Lichtner F.J."/>
        </authorList>
    </citation>
    <scope>NUCLEOTIDE SEQUENCE [LARGE SCALE GENOMIC DNA]</scope>
    <source>
        <strain evidence="7">Bline_iso_100314</strain>
    </source>
</reference>
<evidence type="ECO:0000259" key="6">
    <source>
        <dbReference type="PROSITE" id="PS51733"/>
    </source>
</evidence>
<evidence type="ECO:0000313" key="8">
    <source>
        <dbReference type="Proteomes" id="UP000433883"/>
    </source>
</evidence>
<dbReference type="SUPFAM" id="SSF55681">
    <property type="entry name" value="Class II aaRS and biotin synthetases"/>
    <property type="match status" value="1"/>
</dbReference>
<comment type="pathway">
    <text evidence="2">Protein modification; protein lipoylation via exogenous pathway; protein N(6)-(lipoyl)lysine from lipoate: step 2/2.</text>
</comment>
<name>A0A8H3YM80_VENIN</name>
<dbReference type="GO" id="GO:0016020">
    <property type="term" value="C:membrane"/>
    <property type="evidence" value="ECO:0007669"/>
    <property type="project" value="UniProtKB-SubCell"/>
</dbReference>
<organism evidence="7 8">
    <name type="scientific">Venturia inaequalis</name>
    <name type="common">Apple scab fungus</name>
    <dbReference type="NCBI Taxonomy" id="5025"/>
    <lineage>
        <taxon>Eukaryota</taxon>
        <taxon>Fungi</taxon>
        <taxon>Dikarya</taxon>
        <taxon>Ascomycota</taxon>
        <taxon>Pezizomycotina</taxon>
        <taxon>Dothideomycetes</taxon>
        <taxon>Pleosporomycetidae</taxon>
        <taxon>Venturiales</taxon>
        <taxon>Venturiaceae</taxon>
        <taxon>Venturia</taxon>
    </lineage>
</organism>
<evidence type="ECO:0000256" key="5">
    <source>
        <dbReference type="SAM" id="Phobius"/>
    </source>
</evidence>
<dbReference type="GO" id="GO:0005739">
    <property type="term" value="C:mitochondrion"/>
    <property type="evidence" value="ECO:0007669"/>
    <property type="project" value="TreeGrafter"/>
</dbReference>
<evidence type="ECO:0000256" key="2">
    <source>
        <dbReference type="ARBA" id="ARBA00005085"/>
    </source>
</evidence>
<dbReference type="AlphaFoldDB" id="A0A8H3YM80"/>
<dbReference type="PANTHER" id="PTHR12561:SF3">
    <property type="entry name" value="LIPOYLTRANSFERASE 1, MITOCHONDRIAL"/>
    <property type="match status" value="1"/>
</dbReference>
<keyword evidence="5" id="KW-0472">Membrane</keyword>
<protein>
    <recommendedName>
        <fullName evidence="4">Putative lipoate-protein ligase A</fullName>
    </recommendedName>
</protein>
<dbReference type="Gene3D" id="3.30.930.10">
    <property type="entry name" value="Bira Bifunctional Protein, Domain 2"/>
    <property type="match status" value="1"/>
</dbReference>
<dbReference type="PROSITE" id="PS51733">
    <property type="entry name" value="BPL_LPL_CATALYTIC"/>
    <property type="match status" value="1"/>
</dbReference>
<dbReference type="InterPro" id="IPR023352">
    <property type="entry name" value="MAPEG-like_dom_sf"/>
</dbReference>
<keyword evidence="5" id="KW-0812">Transmembrane</keyword>
<dbReference type="InterPro" id="IPR004143">
    <property type="entry name" value="BPL_LPL_catalytic"/>
</dbReference>
<proteinExistence type="inferred from homology"/>
<dbReference type="GO" id="GO:0009249">
    <property type="term" value="P:protein lipoylation"/>
    <property type="evidence" value="ECO:0007669"/>
    <property type="project" value="InterPro"/>
</dbReference>
<dbReference type="InterPro" id="IPR045864">
    <property type="entry name" value="aa-tRNA-synth_II/BPL/LPL"/>
</dbReference>
<dbReference type="Pfam" id="PF21948">
    <property type="entry name" value="LplA-B_cat"/>
    <property type="match status" value="1"/>
</dbReference>
<gene>
    <name evidence="7" type="ORF">BLS_007434</name>
</gene>
<dbReference type="Proteomes" id="UP000433883">
    <property type="component" value="Unassembled WGS sequence"/>
</dbReference>
<dbReference type="UniPathway" id="UPA00537">
    <property type="reaction ID" value="UER00595"/>
</dbReference>
<dbReference type="InterPro" id="IPR004562">
    <property type="entry name" value="LipoylTrfase_LipoateP_Ligase"/>
</dbReference>
<evidence type="ECO:0000256" key="3">
    <source>
        <dbReference type="ARBA" id="ARBA00008242"/>
    </source>
</evidence>
<comment type="similarity">
    <text evidence="3">Belongs to the LplA family.</text>
</comment>
<evidence type="ECO:0000313" key="7">
    <source>
        <dbReference type="EMBL" id="KAE9965724.1"/>
    </source>
</evidence>
<comment type="caution">
    <text evidence="7">The sequence shown here is derived from an EMBL/GenBank/DDBJ whole genome shotgun (WGS) entry which is preliminary data.</text>
</comment>
<evidence type="ECO:0000256" key="4">
    <source>
        <dbReference type="ARBA" id="ARBA00015925"/>
    </source>
</evidence>
<feature type="domain" description="BPL/LPL catalytic" evidence="6">
    <location>
        <begin position="95"/>
        <end position="314"/>
    </location>
</feature>
<dbReference type="EMBL" id="WNWQ01000583">
    <property type="protein sequence ID" value="KAE9965724.1"/>
    <property type="molecule type" value="Genomic_DNA"/>
</dbReference>
<comment type="function">
    <text evidence="1">Catalyzes both the ATP-dependent activation of exogenously supplied lipoate to lipoyl-AMP and the transfer of the activated lipoyl onto the lipoyl domains of lipoate-dependent enzymes.</text>
</comment>
<keyword evidence="5" id="KW-1133">Transmembrane helix</keyword>
<dbReference type="GO" id="GO:0017118">
    <property type="term" value="F:lipoyltransferase activity"/>
    <property type="evidence" value="ECO:0007669"/>
    <property type="project" value="TreeGrafter"/>
</dbReference>
<evidence type="ECO:0000256" key="1">
    <source>
        <dbReference type="ARBA" id="ARBA00003253"/>
    </source>
</evidence>
<dbReference type="SUPFAM" id="SSF161084">
    <property type="entry name" value="MAPEG domain-like"/>
    <property type="match status" value="1"/>
</dbReference>
<dbReference type="PANTHER" id="PTHR12561">
    <property type="entry name" value="LIPOATE-PROTEIN LIGASE"/>
    <property type="match status" value="1"/>
</dbReference>